<evidence type="ECO:0000313" key="7">
    <source>
        <dbReference type="Proteomes" id="UP000244197"/>
    </source>
</evidence>
<gene>
    <name evidence="3" type="ORF">ACED33_01865</name>
    <name evidence="5" type="ORF">CWO07_05925</name>
    <name evidence="4" type="ORF">CWO36_05675</name>
    <name evidence="1" type="ORF">L8R85_08350</name>
    <name evidence="2" type="ORF">Q8W42_03110</name>
</gene>
<dbReference type="Proteomes" id="UP001177935">
    <property type="component" value="Unassembled WGS sequence"/>
</dbReference>
<dbReference type="AlphaFoldDB" id="A0A0P6YHW5"/>
<protein>
    <recommendedName>
        <fullName evidence="9">Lipoprotein</fullName>
    </recommendedName>
</protein>
<evidence type="ECO:0008006" key="9">
    <source>
        <dbReference type="Google" id="ProtNLM"/>
    </source>
</evidence>
<dbReference type="Proteomes" id="UP001159663">
    <property type="component" value="Unassembled WGS sequence"/>
</dbReference>
<dbReference type="EMBL" id="JBGOOW010000001">
    <property type="protein sequence ID" value="MEZ8179414.1"/>
    <property type="molecule type" value="Genomic_DNA"/>
</dbReference>
<proteinExistence type="predicted"/>
<reference evidence="3 8" key="4">
    <citation type="submission" date="2024-06" db="EMBL/GenBank/DDBJ databases">
        <authorList>
            <person name="Steensen K."/>
            <person name="Seneca J."/>
            <person name="Bartlau N."/>
            <person name="Yu A.X."/>
            <person name="Polz M.F."/>
        </authorList>
    </citation>
    <scope>NUCLEOTIDE SEQUENCE [LARGE SCALE GENOMIC DNA]</scope>
    <source>
        <strain evidence="3 8">1F145</strain>
    </source>
</reference>
<evidence type="ECO:0000313" key="1">
    <source>
        <dbReference type="EMBL" id="MDH5921034.1"/>
    </source>
</evidence>
<dbReference type="EMBL" id="PIGA01000007">
    <property type="protein sequence ID" value="PTP21356.1"/>
    <property type="molecule type" value="Genomic_DNA"/>
</dbReference>
<evidence type="ECO:0000313" key="5">
    <source>
        <dbReference type="EMBL" id="PTP38291.1"/>
    </source>
</evidence>
<evidence type="ECO:0000313" key="2">
    <source>
        <dbReference type="EMBL" id="MDP2499688.1"/>
    </source>
</evidence>
<dbReference type="GeneID" id="72399245"/>
<reference evidence="6 7" key="1">
    <citation type="submission" date="2017-11" db="EMBL/GenBank/DDBJ databases">
        <title>Population delineation of vibrios coincides with oyster pathogenicity.</title>
        <authorList>
            <person name="Bruto M."/>
            <person name="Labreuche Y."/>
            <person name="James A."/>
            <person name="Piel D."/>
            <person name="Chenivesse S."/>
            <person name="Petton B."/>
            <person name="Polz M.F."/>
            <person name="Le Roux F."/>
        </authorList>
    </citation>
    <scope>NUCLEOTIDE SEQUENCE [LARGE SCALE GENOMIC DNA]</scope>
    <source>
        <strain evidence="4 6">1F_55</strain>
        <strain evidence="5 7">FF_144</strain>
    </source>
</reference>
<dbReference type="RefSeq" id="WP_004732471.1">
    <property type="nucleotide sequence ID" value="NZ_AP025509.1"/>
</dbReference>
<dbReference type="EMBL" id="JAUYVL010000001">
    <property type="protein sequence ID" value="MDP2499688.1"/>
    <property type="molecule type" value="Genomic_DNA"/>
</dbReference>
<dbReference type="EMBL" id="PIFK01000009">
    <property type="protein sequence ID" value="PTP38291.1"/>
    <property type="molecule type" value="Genomic_DNA"/>
</dbReference>
<accession>A0A1C3IFQ8</accession>
<dbReference type="PROSITE" id="PS51257">
    <property type="entry name" value="PROKAR_LIPOPROTEIN"/>
    <property type="match status" value="1"/>
</dbReference>
<sequence>MKKLLVVLGIVSLAGCSGINHNEEVYTAHAESFNIVGFQVPGNTQDRAMELVPEGATVDTVTSTNSDTTSVLGVINRIIGIEYVQVGGKKQ</sequence>
<keyword evidence="8" id="KW-1185">Reference proteome</keyword>
<reference evidence="2" key="3">
    <citation type="submission" date="2023-07" db="EMBL/GenBank/DDBJ databases">
        <title>Genome content predicts the carbon catabolic preferences of heterotrophic bacteria.</title>
        <authorList>
            <person name="Gralka M."/>
        </authorList>
    </citation>
    <scope>NUCLEOTIDE SEQUENCE</scope>
    <source>
        <strain evidence="2">6E02</strain>
    </source>
</reference>
<accession>A0A0P6YHW5</accession>
<evidence type="ECO:0000313" key="6">
    <source>
        <dbReference type="Proteomes" id="UP000244080"/>
    </source>
</evidence>
<dbReference type="Proteomes" id="UP000244080">
    <property type="component" value="Unassembled WGS sequence"/>
</dbReference>
<reference evidence="1" key="2">
    <citation type="submission" date="2022-01" db="EMBL/GenBank/DDBJ databases">
        <title>Vibrio aestuarianus Clade A and Clade B isolates are associated with Pacific oyster (Crassostrea gigas) disease outbreaks across Ireland.</title>
        <authorList>
            <person name="Coyle N."/>
            <person name="O'Toole C."/>
            <person name="Thomas J.C.L."/>
            <person name="Ryder D."/>
            <person name="Cheslett D."/>
            <person name="Feist S."/>
            <person name="Bean T."/>
            <person name="Joseph A."/>
            <person name="Waina A."/>
            <person name="Feil E."/>
            <person name="Verner-Jeffreys D.W."/>
        </authorList>
    </citation>
    <scope>NUCLEOTIDE SEQUENCE</scope>
    <source>
        <strain evidence="1">S/17/14 A</strain>
    </source>
</reference>
<dbReference type="Proteomes" id="UP001569200">
    <property type="component" value="Unassembled WGS sequence"/>
</dbReference>
<evidence type="ECO:0000313" key="3">
    <source>
        <dbReference type="EMBL" id="MEZ8179414.1"/>
    </source>
</evidence>
<evidence type="ECO:0000313" key="4">
    <source>
        <dbReference type="EMBL" id="PTP21356.1"/>
    </source>
</evidence>
<dbReference type="EMBL" id="JAKMYX010000022">
    <property type="protein sequence ID" value="MDH5921034.1"/>
    <property type="molecule type" value="Genomic_DNA"/>
</dbReference>
<dbReference type="Proteomes" id="UP000244197">
    <property type="component" value="Unassembled WGS sequence"/>
</dbReference>
<name>A0A0P6YHW5_VIBSP</name>
<organism evidence="4 6">
    <name type="scientific">Vibrio splendidus</name>
    <dbReference type="NCBI Taxonomy" id="29497"/>
    <lineage>
        <taxon>Bacteria</taxon>
        <taxon>Pseudomonadati</taxon>
        <taxon>Pseudomonadota</taxon>
        <taxon>Gammaproteobacteria</taxon>
        <taxon>Vibrionales</taxon>
        <taxon>Vibrionaceae</taxon>
        <taxon>Vibrio</taxon>
    </lineage>
</organism>
<evidence type="ECO:0000313" key="8">
    <source>
        <dbReference type="Proteomes" id="UP001569200"/>
    </source>
</evidence>
<comment type="caution">
    <text evidence="4">The sequence shown here is derived from an EMBL/GenBank/DDBJ whole genome shotgun (WGS) entry which is preliminary data.</text>
</comment>